<comment type="subcellular location">
    <subcellularLocation>
        <location evidence="1">Membrane</location>
    </subcellularLocation>
</comment>
<evidence type="ECO:0000313" key="7">
    <source>
        <dbReference type="EMBL" id="MFB9104217.1"/>
    </source>
</evidence>
<keyword evidence="3 6" id="KW-0812">Transmembrane</keyword>
<dbReference type="Proteomes" id="UP001589590">
    <property type="component" value="Unassembled WGS sequence"/>
</dbReference>
<dbReference type="RefSeq" id="WP_290271620.1">
    <property type="nucleotide sequence ID" value="NZ_JAUFQP010000010.1"/>
</dbReference>
<evidence type="ECO:0000256" key="2">
    <source>
        <dbReference type="ARBA" id="ARBA00009530"/>
    </source>
</evidence>
<gene>
    <name evidence="7" type="ORF">ACFFU1_04875</name>
</gene>
<evidence type="ECO:0000256" key="6">
    <source>
        <dbReference type="SAM" id="Phobius"/>
    </source>
</evidence>
<keyword evidence="5 6" id="KW-0472">Membrane</keyword>
<proteinExistence type="inferred from homology"/>
<evidence type="ECO:0000256" key="4">
    <source>
        <dbReference type="ARBA" id="ARBA00022989"/>
    </source>
</evidence>
<sequence>MNFFRVLLSIICPPLAVLDKGCGSIFIVFLLWLCGWVPGIIAALIILNNPKR</sequence>
<reference evidence="7 8" key="1">
    <citation type="submission" date="2024-09" db="EMBL/GenBank/DDBJ databases">
        <authorList>
            <person name="Sun Q."/>
            <person name="Mori K."/>
        </authorList>
    </citation>
    <scope>NUCLEOTIDE SEQUENCE [LARGE SCALE GENOMIC DNA]</scope>
    <source>
        <strain evidence="7 8">CECT 8300</strain>
    </source>
</reference>
<keyword evidence="4 6" id="KW-1133">Transmembrane helix</keyword>
<evidence type="ECO:0000256" key="1">
    <source>
        <dbReference type="ARBA" id="ARBA00004370"/>
    </source>
</evidence>
<dbReference type="InterPro" id="IPR000612">
    <property type="entry name" value="PMP3"/>
</dbReference>
<accession>A0ABV5GX62</accession>
<comment type="caution">
    <text evidence="7">The sequence shown here is derived from an EMBL/GenBank/DDBJ whole genome shotgun (WGS) entry which is preliminary data.</text>
</comment>
<organism evidence="7 8">
    <name type="scientific">Algibacter miyuki</name>
    <dbReference type="NCBI Taxonomy" id="1306933"/>
    <lineage>
        <taxon>Bacteria</taxon>
        <taxon>Pseudomonadati</taxon>
        <taxon>Bacteroidota</taxon>
        <taxon>Flavobacteriia</taxon>
        <taxon>Flavobacteriales</taxon>
        <taxon>Flavobacteriaceae</taxon>
        <taxon>Algibacter</taxon>
    </lineage>
</organism>
<name>A0ABV5GX62_9FLAO</name>
<keyword evidence="8" id="KW-1185">Reference proteome</keyword>
<evidence type="ECO:0000313" key="8">
    <source>
        <dbReference type="Proteomes" id="UP001589590"/>
    </source>
</evidence>
<comment type="similarity">
    <text evidence="2">Belongs to the UPF0057 (PMP3) family.</text>
</comment>
<protein>
    <submittedName>
        <fullName evidence="7">YqaE/Pmp3 family membrane protein</fullName>
    </submittedName>
</protein>
<evidence type="ECO:0000256" key="5">
    <source>
        <dbReference type="ARBA" id="ARBA00023136"/>
    </source>
</evidence>
<evidence type="ECO:0000256" key="3">
    <source>
        <dbReference type="ARBA" id="ARBA00022692"/>
    </source>
</evidence>
<dbReference type="EMBL" id="JBHMFA010000004">
    <property type="protein sequence ID" value="MFB9104217.1"/>
    <property type="molecule type" value="Genomic_DNA"/>
</dbReference>
<feature type="transmembrane region" description="Helical" evidence="6">
    <location>
        <begin position="25"/>
        <end position="47"/>
    </location>
</feature>
<dbReference type="Pfam" id="PF01679">
    <property type="entry name" value="Pmp3"/>
    <property type="match status" value="1"/>
</dbReference>